<name>A0A5B8C1E2_9MICO</name>
<evidence type="ECO:0000313" key="9">
    <source>
        <dbReference type="Proteomes" id="UP000314616"/>
    </source>
</evidence>
<dbReference type="PANTHER" id="PTHR30250">
    <property type="entry name" value="PST FAMILY PREDICTED COLANIC ACID TRANSPORTER"/>
    <property type="match status" value="1"/>
</dbReference>
<dbReference type="Proteomes" id="UP000314616">
    <property type="component" value="Chromosome"/>
</dbReference>
<feature type="transmembrane region" description="Helical" evidence="7">
    <location>
        <begin position="345"/>
        <end position="365"/>
    </location>
</feature>
<feature type="transmembrane region" description="Helical" evidence="7">
    <location>
        <begin position="171"/>
        <end position="190"/>
    </location>
</feature>
<keyword evidence="3 7" id="KW-0812">Transmembrane</keyword>
<dbReference type="Pfam" id="PF01943">
    <property type="entry name" value="Polysacc_synt"/>
    <property type="match status" value="1"/>
</dbReference>
<proteinExistence type="predicted"/>
<feature type="transmembrane region" description="Helical" evidence="7">
    <location>
        <begin position="282"/>
        <end position="302"/>
    </location>
</feature>
<feature type="transmembrane region" description="Helical" evidence="7">
    <location>
        <begin position="202"/>
        <end position="220"/>
    </location>
</feature>
<evidence type="ECO:0000256" key="2">
    <source>
        <dbReference type="ARBA" id="ARBA00022475"/>
    </source>
</evidence>
<evidence type="ECO:0000256" key="7">
    <source>
        <dbReference type="SAM" id="Phobius"/>
    </source>
</evidence>
<dbReference type="EMBL" id="CP040915">
    <property type="protein sequence ID" value="QDC23907.1"/>
    <property type="molecule type" value="Genomic_DNA"/>
</dbReference>
<accession>A0A5B8C1E2</accession>
<dbReference type="InterPro" id="IPR050833">
    <property type="entry name" value="Poly_Biosynth_Transport"/>
</dbReference>
<feature type="transmembrane region" description="Helical" evidence="7">
    <location>
        <begin position="21"/>
        <end position="43"/>
    </location>
</feature>
<dbReference type="OrthoDB" id="5112563at2"/>
<feature type="transmembrane region" description="Helical" evidence="7">
    <location>
        <begin position="89"/>
        <end position="108"/>
    </location>
</feature>
<evidence type="ECO:0000256" key="3">
    <source>
        <dbReference type="ARBA" id="ARBA00022692"/>
    </source>
</evidence>
<gene>
    <name evidence="8" type="ORF">FE374_04005</name>
</gene>
<evidence type="ECO:0008006" key="10">
    <source>
        <dbReference type="Google" id="ProtNLM"/>
    </source>
</evidence>
<sequence length="418" mass="42181">MTGPAARSAHQRTRGVLSGRIIARGGATGLQAVTLLVLARSIGPVHFGYLAQGLAVGLLLGAFLGLGLSTRALQLSRERTSGATLSAMLLVRTLTSAVAGGAALLALLGLGAPVLVAVAAGTAVAADQLCDLIHAQLAGSGRQAVASLTLVLQRVVPLALVLSLAGGGRVLWGYVAGTAAVFLVAALWATLRRDRPAGVRRLVRSSGGFWLSTLAAQLVQLDLTLVRFTTGGMGVGLYGAAARISGVVNLVPAALTSVYVPEAARDRSAPGRSRTYRRLRRVVTGYGIAMVLVSPLVAEAAVRVLGEAYEPARPLLVAVCVGAALSGYSQALQVELLAEGAPARAAVAVGAGTAVGLGGLTALGALGGLAWLWAGPIATQGAILLLLALAVRGRRSSAAGADGTRDREPVRRGPARAV</sequence>
<organism evidence="8 9">
    <name type="scientific">Georgenia yuyongxinii</name>
    <dbReference type="NCBI Taxonomy" id="2589797"/>
    <lineage>
        <taxon>Bacteria</taxon>
        <taxon>Bacillati</taxon>
        <taxon>Actinomycetota</taxon>
        <taxon>Actinomycetes</taxon>
        <taxon>Micrococcales</taxon>
        <taxon>Bogoriellaceae</taxon>
        <taxon>Georgenia</taxon>
    </lineage>
</organism>
<feature type="region of interest" description="Disordered" evidence="6">
    <location>
        <begin position="398"/>
        <end position="418"/>
    </location>
</feature>
<evidence type="ECO:0000256" key="6">
    <source>
        <dbReference type="SAM" id="MobiDB-lite"/>
    </source>
</evidence>
<keyword evidence="5 7" id="KW-0472">Membrane</keyword>
<dbReference type="GO" id="GO:0005886">
    <property type="term" value="C:plasma membrane"/>
    <property type="evidence" value="ECO:0007669"/>
    <property type="project" value="UniProtKB-SubCell"/>
</dbReference>
<dbReference type="InterPro" id="IPR002797">
    <property type="entry name" value="Polysacc_synth"/>
</dbReference>
<keyword evidence="2" id="KW-1003">Cell membrane</keyword>
<comment type="subcellular location">
    <subcellularLocation>
        <location evidence="1">Cell membrane</location>
        <topology evidence="1">Multi-pass membrane protein</topology>
    </subcellularLocation>
</comment>
<keyword evidence="4 7" id="KW-1133">Transmembrane helix</keyword>
<evidence type="ECO:0000256" key="4">
    <source>
        <dbReference type="ARBA" id="ARBA00022989"/>
    </source>
</evidence>
<evidence type="ECO:0000256" key="5">
    <source>
        <dbReference type="ARBA" id="ARBA00023136"/>
    </source>
</evidence>
<reference evidence="8 9" key="1">
    <citation type="submission" date="2019-05" db="EMBL/GenBank/DDBJ databases">
        <title>Georgenia *** sp. nov., and Georgenia *** sp. nov., isolated from the intestinal contents of plateau pika (Ochotona curzoniae) in the Qinghai-Tibet plateau of China.</title>
        <authorList>
            <person name="Tian Z."/>
        </authorList>
    </citation>
    <scope>NUCLEOTIDE SEQUENCE [LARGE SCALE GENOMIC DNA]</scope>
    <source>
        <strain evidence="8 9">Z443</strain>
    </source>
</reference>
<feature type="transmembrane region" description="Helical" evidence="7">
    <location>
        <begin position="49"/>
        <end position="68"/>
    </location>
</feature>
<protein>
    <recommendedName>
        <fullName evidence="10">Oligosaccharide flippase family protein</fullName>
    </recommendedName>
</protein>
<dbReference type="AlphaFoldDB" id="A0A5B8C1E2"/>
<evidence type="ECO:0000313" key="8">
    <source>
        <dbReference type="EMBL" id="QDC23907.1"/>
    </source>
</evidence>
<dbReference type="PANTHER" id="PTHR30250:SF11">
    <property type="entry name" value="O-ANTIGEN TRANSPORTER-RELATED"/>
    <property type="match status" value="1"/>
</dbReference>
<feature type="transmembrane region" description="Helical" evidence="7">
    <location>
        <begin position="371"/>
        <end position="391"/>
    </location>
</feature>
<feature type="transmembrane region" description="Helical" evidence="7">
    <location>
        <begin position="240"/>
        <end position="261"/>
    </location>
</feature>
<dbReference type="KEGG" id="gyu:FE374_04005"/>
<evidence type="ECO:0000256" key="1">
    <source>
        <dbReference type="ARBA" id="ARBA00004651"/>
    </source>
</evidence>
<dbReference type="RefSeq" id="WP_139927349.1">
    <property type="nucleotide sequence ID" value="NZ_CP040915.1"/>
</dbReference>
<feature type="transmembrane region" description="Helical" evidence="7">
    <location>
        <begin position="314"/>
        <end position="333"/>
    </location>
</feature>